<dbReference type="PRINTS" id="PR00474">
    <property type="entry name" value="GLU5KINASE"/>
</dbReference>
<dbReference type="FunFam" id="3.40.1160.10:FF:000006">
    <property type="entry name" value="Glutamate 5-kinase"/>
    <property type="match status" value="1"/>
</dbReference>
<dbReference type="Gene3D" id="2.30.130.10">
    <property type="entry name" value="PUA domain"/>
    <property type="match status" value="1"/>
</dbReference>
<dbReference type="GO" id="GO:0004349">
    <property type="term" value="F:glutamate 5-kinase activity"/>
    <property type="evidence" value="ECO:0007669"/>
    <property type="project" value="UniProtKB-UniRule"/>
</dbReference>
<keyword evidence="4 8" id="KW-0808">Transferase</keyword>
<dbReference type="GO" id="GO:0003723">
    <property type="term" value="F:RNA binding"/>
    <property type="evidence" value="ECO:0007669"/>
    <property type="project" value="InterPro"/>
</dbReference>
<gene>
    <name evidence="8" type="primary">proB</name>
    <name evidence="10" type="ORF">SAMN06265353_1038</name>
</gene>
<dbReference type="PANTHER" id="PTHR43654:SF1">
    <property type="entry name" value="ISOPENTENYL PHOSPHATE KINASE"/>
    <property type="match status" value="1"/>
</dbReference>
<keyword evidence="7 8" id="KW-0067">ATP-binding</keyword>
<dbReference type="InterPro" id="IPR019797">
    <property type="entry name" value="Glutamate_5-kinase_CS"/>
</dbReference>
<feature type="domain" description="PUA" evidence="9">
    <location>
        <begin position="264"/>
        <end position="345"/>
    </location>
</feature>
<proteinExistence type="inferred from homology"/>
<comment type="subcellular location">
    <subcellularLocation>
        <location evidence="8">Cytoplasm</location>
    </subcellularLocation>
</comment>
<evidence type="ECO:0000259" key="9">
    <source>
        <dbReference type="SMART" id="SM00359"/>
    </source>
</evidence>
<dbReference type="EMBL" id="OBEN01000005">
    <property type="protein sequence ID" value="SNZ14333.1"/>
    <property type="molecule type" value="Genomic_DNA"/>
</dbReference>
<evidence type="ECO:0000256" key="3">
    <source>
        <dbReference type="ARBA" id="ARBA00022650"/>
    </source>
</evidence>
<dbReference type="InterPro" id="IPR005715">
    <property type="entry name" value="Glu_5kinase/COase_Synthase"/>
</dbReference>
<keyword evidence="11" id="KW-1185">Reference proteome</keyword>
<dbReference type="EC" id="2.7.2.11" evidence="8"/>
<dbReference type="InterPro" id="IPR004521">
    <property type="entry name" value="Uncharacterised_CHP00451"/>
</dbReference>
<organism evidence="10 11">
    <name type="scientific">Hydrogenobacter hydrogenophilus</name>
    <dbReference type="NCBI Taxonomy" id="35835"/>
    <lineage>
        <taxon>Bacteria</taxon>
        <taxon>Pseudomonadati</taxon>
        <taxon>Aquificota</taxon>
        <taxon>Aquificia</taxon>
        <taxon>Aquificales</taxon>
        <taxon>Aquificaceae</taxon>
        <taxon>Hydrogenobacter</taxon>
    </lineage>
</organism>
<keyword evidence="6 8" id="KW-0418">Kinase</keyword>
<dbReference type="AlphaFoldDB" id="A0A285NZG9"/>
<dbReference type="InterPro" id="IPR015947">
    <property type="entry name" value="PUA-like_sf"/>
</dbReference>
<dbReference type="Pfam" id="PF00696">
    <property type="entry name" value="AA_kinase"/>
    <property type="match status" value="1"/>
</dbReference>
<dbReference type="CDD" id="cd04242">
    <property type="entry name" value="AAK_G5K_ProB"/>
    <property type="match status" value="1"/>
</dbReference>
<feature type="binding site" evidence="8">
    <location>
        <position position="46"/>
    </location>
    <ligand>
        <name>substrate</name>
    </ligand>
</feature>
<evidence type="ECO:0000256" key="8">
    <source>
        <dbReference type="HAMAP-Rule" id="MF_00456"/>
    </source>
</evidence>
<accession>A0A285NZG9</accession>
<evidence type="ECO:0000256" key="4">
    <source>
        <dbReference type="ARBA" id="ARBA00022679"/>
    </source>
</evidence>
<keyword evidence="5 8" id="KW-0547">Nucleotide-binding</keyword>
<dbReference type="InterPro" id="IPR011529">
    <property type="entry name" value="Glu_5kinase"/>
</dbReference>
<dbReference type="RefSeq" id="WP_096602066.1">
    <property type="nucleotide sequence ID" value="NZ_OBEN01000005.1"/>
</dbReference>
<dbReference type="Proteomes" id="UP000218627">
    <property type="component" value="Unassembled WGS sequence"/>
</dbReference>
<dbReference type="OrthoDB" id="9804434at2"/>
<evidence type="ECO:0000313" key="11">
    <source>
        <dbReference type="Proteomes" id="UP000218627"/>
    </source>
</evidence>
<dbReference type="GO" id="GO:0005829">
    <property type="term" value="C:cytosol"/>
    <property type="evidence" value="ECO:0007669"/>
    <property type="project" value="TreeGrafter"/>
</dbReference>
<feature type="binding site" evidence="8">
    <location>
        <position position="6"/>
    </location>
    <ligand>
        <name>ATP</name>
        <dbReference type="ChEBI" id="CHEBI:30616"/>
    </ligand>
</feature>
<dbReference type="InterPro" id="IPR001057">
    <property type="entry name" value="Glu/AcGlu_kinase"/>
</dbReference>
<evidence type="ECO:0000256" key="7">
    <source>
        <dbReference type="ARBA" id="ARBA00022840"/>
    </source>
</evidence>
<keyword evidence="1 8" id="KW-0963">Cytoplasm</keyword>
<dbReference type="HAMAP" id="MF_00456">
    <property type="entry name" value="ProB"/>
    <property type="match status" value="1"/>
</dbReference>
<dbReference type="PROSITE" id="PS50890">
    <property type="entry name" value="PUA"/>
    <property type="match status" value="1"/>
</dbReference>
<protein>
    <recommendedName>
        <fullName evidence="8">Glutamate 5-kinase</fullName>
        <ecNumber evidence="8">2.7.2.11</ecNumber>
    </recommendedName>
    <alternativeName>
        <fullName evidence="8">Gamma-glutamyl kinase</fullName>
        <shortName evidence="8">GK</shortName>
    </alternativeName>
</protein>
<dbReference type="GO" id="GO:0055129">
    <property type="term" value="P:L-proline biosynthetic process"/>
    <property type="evidence" value="ECO:0007669"/>
    <property type="project" value="UniProtKB-UniRule"/>
</dbReference>
<dbReference type="InterPro" id="IPR001048">
    <property type="entry name" value="Asp/Glu/Uridylate_kinase"/>
</dbReference>
<dbReference type="PANTHER" id="PTHR43654">
    <property type="entry name" value="GLUTAMATE 5-KINASE"/>
    <property type="match status" value="1"/>
</dbReference>
<dbReference type="Pfam" id="PF01472">
    <property type="entry name" value="PUA"/>
    <property type="match status" value="1"/>
</dbReference>
<evidence type="ECO:0000313" key="10">
    <source>
        <dbReference type="EMBL" id="SNZ14333.1"/>
    </source>
</evidence>
<dbReference type="PIRSF" id="PIRSF000729">
    <property type="entry name" value="GK"/>
    <property type="match status" value="1"/>
</dbReference>
<feature type="binding site" evidence="8">
    <location>
        <begin position="200"/>
        <end position="206"/>
    </location>
    <ligand>
        <name>ATP</name>
        <dbReference type="ChEBI" id="CHEBI:30616"/>
    </ligand>
</feature>
<dbReference type="GO" id="GO:0005524">
    <property type="term" value="F:ATP binding"/>
    <property type="evidence" value="ECO:0007669"/>
    <property type="project" value="UniProtKB-KW"/>
</dbReference>
<dbReference type="InterPro" id="IPR036974">
    <property type="entry name" value="PUA_sf"/>
</dbReference>
<dbReference type="SUPFAM" id="SSF88697">
    <property type="entry name" value="PUA domain-like"/>
    <property type="match status" value="1"/>
</dbReference>
<feature type="binding site" evidence="8">
    <location>
        <position position="145"/>
    </location>
    <ligand>
        <name>substrate</name>
    </ligand>
</feature>
<dbReference type="SUPFAM" id="SSF53633">
    <property type="entry name" value="Carbamate kinase-like"/>
    <property type="match status" value="1"/>
</dbReference>
<dbReference type="NCBIfam" id="TIGR01027">
    <property type="entry name" value="proB"/>
    <property type="match status" value="1"/>
</dbReference>
<evidence type="ECO:0000256" key="1">
    <source>
        <dbReference type="ARBA" id="ARBA00022490"/>
    </source>
</evidence>
<comment type="catalytic activity">
    <reaction evidence="8">
        <text>L-glutamate + ATP = L-glutamyl 5-phosphate + ADP</text>
        <dbReference type="Rhea" id="RHEA:14877"/>
        <dbReference type="ChEBI" id="CHEBI:29985"/>
        <dbReference type="ChEBI" id="CHEBI:30616"/>
        <dbReference type="ChEBI" id="CHEBI:58274"/>
        <dbReference type="ChEBI" id="CHEBI:456216"/>
        <dbReference type="EC" id="2.7.2.11"/>
    </reaction>
</comment>
<sequence length="353" mass="38912">MRLLVKIGSNLIQTPEGDIDLSFLSKLARDIKALKQEGDEVLIVSSGAVLCGTKKLGIKERPKDLVLKQALAGVGQAYLMHIYDVVFSNYGLIPAQVLLTSDVFREKAKFYNSKNAIEQMLKLGVVPVINENDTVAVSELVFGDNDFLALHTAFMMDVELLVILSTAGGLRDEKDQIIHFVDDVDKAFSFVKGVNSEFGTGGMFSKLTATKMALNLGIHVIITGKEDSLVNLKRFETSGTYFKPLDKPLKQRKKTIAMMEEPKGVLYIDCGAYRALKEGKSLLPAGIVKIGGIFKRGDTVSICLEDGRLIGKGKVNFSSEELMRVMRKKGHDVKAILKTNKEEAIHRDNLVVF</sequence>
<keyword evidence="3 8" id="KW-0641">Proline biosynthesis</keyword>
<dbReference type="CDD" id="cd21157">
    <property type="entry name" value="PUA_G5K"/>
    <property type="match status" value="1"/>
</dbReference>
<evidence type="ECO:0000256" key="6">
    <source>
        <dbReference type="ARBA" id="ARBA00022777"/>
    </source>
</evidence>
<reference evidence="11" key="1">
    <citation type="submission" date="2017-09" db="EMBL/GenBank/DDBJ databases">
        <authorList>
            <person name="Varghese N."/>
            <person name="Submissions S."/>
        </authorList>
    </citation>
    <scope>NUCLEOTIDE SEQUENCE [LARGE SCALE GENOMIC DNA]</scope>
    <source>
        <strain evidence="11">DSM 2913</strain>
    </source>
</reference>
<name>A0A285NZG9_9AQUI</name>
<comment type="caution">
    <text evidence="8">Lacks conserved residue(s) required for the propagation of feature annotation.</text>
</comment>
<dbReference type="NCBIfam" id="TIGR00451">
    <property type="entry name" value="unchar_dom_2"/>
    <property type="match status" value="1"/>
</dbReference>
<comment type="function">
    <text evidence="8">Catalyzes the transfer of a phosphate group to glutamate to form L-glutamate 5-phosphate.</text>
</comment>
<dbReference type="SMART" id="SM00359">
    <property type="entry name" value="PUA"/>
    <property type="match status" value="1"/>
</dbReference>
<dbReference type="Gene3D" id="3.40.1160.10">
    <property type="entry name" value="Acetylglutamate kinase-like"/>
    <property type="match status" value="1"/>
</dbReference>
<dbReference type="UniPathway" id="UPA00098">
    <property type="reaction ID" value="UER00359"/>
</dbReference>
<comment type="similarity">
    <text evidence="8">Belongs to the glutamate 5-kinase family.</text>
</comment>
<keyword evidence="2 8" id="KW-0028">Amino-acid biosynthesis</keyword>
<evidence type="ECO:0000256" key="2">
    <source>
        <dbReference type="ARBA" id="ARBA00022605"/>
    </source>
</evidence>
<dbReference type="PROSITE" id="PS00902">
    <property type="entry name" value="GLUTAMATE_5_KINASE"/>
    <property type="match status" value="1"/>
</dbReference>
<dbReference type="InterPro" id="IPR041739">
    <property type="entry name" value="G5K_ProB"/>
</dbReference>
<dbReference type="InterPro" id="IPR036393">
    <property type="entry name" value="AceGlu_kinase-like_sf"/>
</dbReference>
<comment type="pathway">
    <text evidence="8">Amino-acid biosynthesis; L-proline biosynthesis; L-glutamate 5-semialdehyde from L-glutamate: step 1/2.</text>
</comment>
<evidence type="ECO:0000256" key="5">
    <source>
        <dbReference type="ARBA" id="ARBA00022741"/>
    </source>
</evidence>
<dbReference type="InterPro" id="IPR002478">
    <property type="entry name" value="PUA"/>
</dbReference>
<feature type="binding site" evidence="8">
    <location>
        <position position="133"/>
    </location>
    <ligand>
        <name>substrate</name>
    </ligand>
</feature>